<evidence type="ECO:0000256" key="5">
    <source>
        <dbReference type="ARBA" id="ARBA00023239"/>
    </source>
</evidence>
<dbReference type="InterPro" id="IPR036398">
    <property type="entry name" value="CA_dom_sf"/>
</dbReference>
<comment type="function">
    <text evidence="6">Reversible hydration of carbon dioxide.</text>
</comment>
<feature type="signal peptide" evidence="6">
    <location>
        <begin position="1"/>
        <end position="27"/>
    </location>
</feature>
<name>A0A1D1YPE2_9ARAE</name>
<protein>
    <recommendedName>
        <fullName evidence="2 6">Carbonic anhydrase</fullName>
        <ecNumber evidence="2 6">4.2.1.1</ecNumber>
    </recommendedName>
</protein>
<dbReference type="GO" id="GO:0004089">
    <property type="term" value="F:carbonate dehydratase activity"/>
    <property type="evidence" value="ECO:0007669"/>
    <property type="project" value="UniProtKB-UniRule"/>
</dbReference>
<dbReference type="SMART" id="SM01057">
    <property type="entry name" value="Carb_anhydrase"/>
    <property type="match status" value="1"/>
</dbReference>
<keyword evidence="3 6" id="KW-0479">Metal-binding</keyword>
<evidence type="ECO:0000256" key="2">
    <source>
        <dbReference type="ARBA" id="ARBA00012925"/>
    </source>
</evidence>
<evidence type="ECO:0000313" key="8">
    <source>
        <dbReference type="EMBL" id="JAT56514.1"/>
    </source>
</evidence>
<dbReference type="PROSITE" id="PS00162">
    <property type="entry name" value="ALPHA_CA_1"/>
    <property type="match status" value="1"/>
</dbReference>
<dbReference type="InterPro" id="IPR018338">
    <property type="entry name" value="Carbonic_anhydrase_a-class_CS"/>
</dbReference>
<evidence type="ECO:0000256" key="6">
    <source>
        <dbReference type="RuleBase" id="RU367011"/>
    </source>
</evidence>
<evidence type="ECO:0000256" key="3">
    <source>
        <dbReference type="ARBA" id="ARBA00022723"/>
    </source>
</evidence>
<dbReference type="SUPFAM" id="SSF51069">
    <property type="entry name" value="Carbonic anhydrase"/>
    <property type="match status" value="1"/>
</dbReference>
<gene>
    <name evidence="8" type="primary">NEC3_4</name>
    <name evidence="8" type="ORF">g.83280</name>
</gene>
<accession>A0A1D1YPE2</accession>
<dbReference type="EC" id="4.2.1.1" evidence="2 6"/>
<keyword evidence="5 6" id="KW-0456">Lyase</keyword>
<dbReference type="InterPro" id="IPR023561">
    <property type="entry name" value="Carbonic_anhydrase_a-class"/>
</dbReference>
<keyword evidence="6" id="KW-0732">Signal</keyword>
<organism evidence="8">
    <name type="scientific">Anthurium amnicola</name>
    <dbReference type="NCBI Taxonomy" id="1678845"/>
    <lineage>
        <taxon>Eukaryota</taxon>
        <taxon>Viridiplantae</taxon>
        <taxon>Streptophyta</taxon>
        <taxon>Embryophyta</taxon>
        <taxon>Tracheophyta</taxon>
        <taxon>Spermatophyta</taxon>
        <taxon>Magnoliopsida</taxon>
        <taxon>Liliopsida</taxon>
        <taxon>Araceae</taxon>
        <taxon>Pothoideae</taxon>
        <taxon>Potheae</taxon>
        <taxon>Anthurium</taxon>
    </lineage>
</organism>
<comment type="catalytic activity">
    <reaction evidence="6">
        <text>hydrogencarbonate + H(+) = CO2 + H2O</text>
        <dbReference type="Rhea" id="RHEA:10748"/>
        <dbReference type="ChEBI" id="CHEBI:15377"/>
        <dbReference type="ChEBI" id="CHEBI:15378"/>
        <dbReference type="ChEBI" id="CHEBI:16526"/>
        <dbReference type="ChEBI" id="CHEBI:17544"/>
        <dbReference type="EC" id="4.2.1.1"/>
    </reaction>
</comment>
<evidence type="ECO:0000259" key="7">
    <source>
        <dbReference type="PROSITE" id="PS51144"/>
    </source>
</evidence>
<feature type="domain" description="Alpha-carbonic anhydrase" evidence="7">
    <location>
        <begin position="32"/>
        <end position="266"/>
    </location>
</feature>
<evidence type="ECO:0000256" key="1">
    <source>
        <dbReference type="ARBA" id="ARBA00001947"/>
    </source>
</evidence>
<dbReference type="EMBL" id="GDJX01011422">
    <property type="protein sequence ID" value="JAT56514.1"/>
    <property type="molecule type" value="Transcribed_RNA"/>
</dbReference>
<dbReference type="CDD" id="cd03124">
    <property type="entry name" value="alpha_CA_prokaryotic_like"/>
    <property type="match status" value="1"/>
</dbReference>
<dbReference type="PROSITE" id="PS51144">
    <property type="entry name" value="ALPHA_CA_2"/>
    <property type="match status" value="1"/>
</dbReference>
<comment type="similarity">
    <text evidence="6">Belongs to the alpha-carbonic anhydrase family.</text>
</comment>
<sequence length="267" mass="28923">MALELLTAISTTLIFAALLSHPQPASSHGPAGEFSYKEGSPDGPEDWGMLRPEWAACGQGRMQSPIDLSAAAVKIVVGLEEVHGAYMPSNATLVNTGHSIEVAWVGGAGGIQIDGTTYFLKQCHWHWPSEHKIDGQRFSLEIHMVHESADNKIAVVGVLYEYGMPDTFLTKMEGYIRALGKTYNATEAVGVVDPREVRGGSGGCYNYMGSLTAPPCTEGVSWIVMHQVKTVSRSQVEMLKTAVSDKEGLNARPIQPTNFQEVELHLP</sequence>
<reference evidence="8" key="1">
    <citation type="submission" date="2015-07" db="EMBL/GenBank/DDBJ databases">
        <title>Transcriptome Assembly of Anthurium amnicola.</title>
        <authorList>
            <person name="Suzuki J."/>
        </authorList>
    </citation>
    <scope>NUCLEOTIDE SEQUENCE</scope>
</reference>
<dbReference type="GO" id="GO:0006730">
    <property type="term" value="P:one-carbon metabolic process"/>
    <property type="evidence" value="ECO:0007669"/>
    <property type="project" value="TreeGrafter"/>
</dbReference>
<dbReference type="PANTHER" id="PTHR18952:SF253">
    <property type="entry name" value="OS08G0470200 PROTEIN"/>
    <property type="match status" value="1"/>
</dbReference>
<dbReference type="InterPro" id="IPR041891">
    <property type="entry name" value="Alpha_CA_prokaryot-like"/>
</dbReference>
<comment type="cofactor">
    <cofactor evidence="1 6">
        <name>Zn(2+)</name>
        <dbReference type="ChEBI" id="CHEBI:29105"/>
    </cofactor>
</comment>
<dbReference type="Pfam" id="PF00194">
    <property type="entry name" value="Carb_anhydrase"/>
    <property type="match status" value="1"/>
</dbReference>
<dbReference type="InterPro" id="IPR001148">
    <property type="entry name" value="CA_dom"/>
</dbReference>
<proteinExistence type="inferred from homology"/>
<evidence type="ECO:0000256" key="4">
    <source>
        <dbReference type="ARBA" id="ARBA00022833"/>
    </source>
</evidence>
<feature type="chain" id="PRO_5025093861" description="Carbonic anhydrase" evidence="6">
    <location>
        <begin position="28"/>
        <end position="267"/>
    </location>
</feature>
<dbReference type="PANTHER" id="PTHR18952">
    <property type="entry name" value="CARBONIC ANHYDRASE"/>
    <property type="match status" value="1"/>
</dbReference>
<dbReference type="Gene3D" id="3.10.200.10">
    <property type="entry name" value="Alpha carbonic anhydrase"/>
    <property type="match status" value="1"/>
</dbReference>
<keyword evidence="4 6" id="KW-0862">Zinc</keyword>
<dbReference type="AlphaFoldDB" id="A0A1D1YPE2"/>
<dbReference type="GO" id="GO:0008270">
    <property type="term" value="F:zinc ion binding"/>
    <property type="evidence" value="ECO:0007669"/>
    <property type="project" value="UniProtKB-UniRule"/>
</dbReference>